<evidence type="ECO:0000256" key="8">
    <source>
        <dbReference type="ARBA" id="ARBA00055433"/>
    </source>
</evidence>
<dbReference type="GO" id="GO:0020037">
    <property type="term" value="F:heme binding"/>
    <property type="evidence" value="ECO:0007669"/>
    <property type="project" value="InterPro"/>
</dbReference>
<dbReference type="AlphaFoldDB" id="A0A841BER4"/>
<dbReference type="GO" id="GO:0005506">
    <property type="term" value="F:iron ion binding"/>
    <property type="evidence" value="ECO:0007669"/>
    <property type="project" value="InterPro"/>
</dbReference>
<dbReference type="RefSeq" id="WP_184903656.1">
    <property type="nucleotide sequence ID" value="NZ_JACHMX010000001.1"/>
</dbReference>
<dbReference type="CDD" id="cd20625">
    <property type="entry name" value="CYP164-like"/>
    <property type="match status" value="1"/>
</dbReference>
<dbReference type="Gene3D" id="1.10.630.10">
    <property type="entry name" value="Cytochrome P450"/>
    <property type="match status" value="1"/>
</dbReference>
<accession>A0A841BER4</accession>
<keyword evidence="6 9" id="KW-0408">Iron</keyword>
<keyword evidence="3 9" id="KW-0349">Heme</keyword>
<evidence type="ECO:0000256" key="5">
    <source>
        <dbReference type="ARBA" id="ARBA00023002"/>
    </source>
</evidence>
<proteinExistence type="inferred from homology"/>
<protein>
    <submittedName>
        <fullName evidence="10">Cytochrome P450</fullName>
    </submittedName>
</protein>
<organism evidence="10 11">
    <name type="scientific">Amycolatopsis umgeniensis</name>
    <dbReference type="NCBI Taxonomy" id="336628"/>
    <lineage>
        <taxon>Bacteria</taxon>
        <taxon>Bacillati</taxon>
        <taxon>Actinomycetota</taxon>
        <taxon>Actinomycetes</taxon>
        <taxon>Pseudonocardiales</taxon>
        <taxon>Pseudonocardiaceae</taxon>
        <taxon>Amycolatopsis</taxon>
    </lineage>
</organism>
<dbReference type="InterPro" id="IPR017972">
    <property type="entry name" value="Cyt_P450_CS"/>
</dbReference>
<dbReference type="GO" id="GO:0016705">
    <property type="term" value="F:oxidoreductase activity, acting on paired donors, with incorporation or reduction of molecular oxygen"/>
    <property type="evidence" value="ECO:0007669"/>
    <property type="project" value="InterPro"/>
</dbReference>
<comment type="function">
    <text evidence="8">Involved in the coupling of aromatic side chains of the heptapeptide of vancomycin.</text>
</comment>
<evidence type="ECO:0000256" key="9">
    <source>
        <dbReference type="RuleBase" id="RU000461"/>
    </source>
</evidence>
<comment type="caution">
    <text evidence="10">The sequence shown here is derived from an EMBL/GenBank/DDBJ whole genome shotgun (WGS) entry which is preliminary data.</text>
</comment>
<evidence type="ECO:0000256" key="2">
    <source>
        <dbReference type="ARBA" id="ARBA00010617"/>
    </source>
</evidence>
<name>A0A841BER4_9PSEU</name>
<evidence type="ECO:0000256" key="6">
    <source>
        <dbReference type="ARBA" id="ARBA00023004"/>
    </source>
</evidence>
<reference evidence="10 11" key="1">
    <citation type="submission" date="2020-08" db="EMBL/GenBank/DDBJ databases">
        <title>Sequencing the genomes of 1000 actinobacteria strains.</title>
        <authorList>
            <person name="Klenk H.-P."/>
        </authorList>
    </citation>
    <scope>NUCLEOTIDE SEQUENCE [LARGE SCALE GENOMIC DNA]</scope>
    <source>
        <strain evidence="10 11">DSM 45272</strain>
    </source>
</reference>
<dbReference type="EMBL" id="JACHMX010000001">
    <property type="protein sequence ID" value="MBB5857490.1"/>
    <property type="molecule type" value="Genomic_DNA"/>
</dbReference>
<keyword evidence="11" id="KW-1185">Reference proteome</keyword>
<sequence>MTMITLTDIDVRSPEFYRNPYPFYRLLREQDPVHHIAELGVWLVTRHDLVTEVFADQRRFGKTWPEGTAPLDGPRPEEFAALDEIPVDMLDSDPPDHTRLRRLVSKAFTPKAVEQQRPRIAEIVDELIDEMLGKPRFDLVRDFAIPIPVRIIGEILGVPAGDYTRFQNWTVDFVRSFDVTQPQEVKYKGMAAHLKLVEYFDELVRERRVAPGPDLISSLIKVEDEGDKLSRGDLLAMCVLMLFGGYETTFTLISNGTRLLLEHKEQRELLLARPELARQACEELVRYESPVQRIGYIARYDQEFGGKSLRKGDVVLACIGAANRDPAVFEEPDRLALDRSNTKQIAFGRGLHYCIGAPLAVLEAAVAIPRLLERVPRLTILDETLDWAPTSAHRRLQSLTASAG</sequence>
<comment type="pathway">
    <text evidence="1">Antibiotic biosynthesis; vancomycin biosynthesis.</text>
</comment>
<evidence type="ECO:0000256" key="3">
    <source>
        <dbReference type="ARBA" id="ARBA00022617"/>
    </source>
</evidence>
<evidence type="ECO:0000256" key="1">
    <source>
        <dbReference type="ARBA" id="ARBA00004660"/>
    </source>
</evidence>
<evidence type="ECO:0000313" key="11">
    <source>
        <dbReference type="Proteomes" id="UP000580861"/>
    </source>
</evidence>
<evidence type="ECO:0000313" key="10">
    <source>
        <dbReference type="EMBL" id="MBB5857490.1"/>
    </source>
</evidence>
<dbReference type="FunFam" id="1.10.630.10:FF:000018">
    <property type="entry name" value="Cytochrome P450 monooxygenase"/>
    <property type="match status" value="1"/>
</dbReference>
<evidence type="ECO:0000256" key="7">
    <source>
        <dbReference type="ARBA" id="ARBA00023033"/>
    </source>
</evidence>
<dbReference type="Pfam" id="PF00067">
    <property type="entry name" value="p450"/>
    <property type="match status" value="1"/>
</dbReference>
<comment type="similarity">
    <text evidence="2 9">Belongs to the cytochrome P450 family.</text>
</comment>
<dbReference type="PANTHER" id="PTHR46696">
    <property type="entry name" value="P450, PUTATIVE (EUROFUNG)-RELATED"/>
    <property type="match status" value="1"/>
</dbReference>
<dbReference type="InterPro" id="IPR002397">
    <property type="entry name" value="Cyt_P450_B"/>
</dbReference>
<keyword evidence="4 9" id="KW-0479">Metal-binding</keyword>
<dbReference type="PROSITE" id="PS00086">
    <property type="entry name" value="CYTOCHROME_P450"/>
    <property type="match status" value="1"/>
</dbReference>
<dbReference type="PANTHER" id="PTHR46696:SF1">
    <property type="entry name" value="CYTOCHROME P450 YJIB-RELATED"/>
    <property type="match status" value="1"/>
</dbReference>
<gene>
    <name evidence="10" type="ORF">HDA45_007577</name>
</gene>
<keyword evidence="5 9" id="KW-0560">Oxidoreductase</keyword>
<evidence type="ECO:0000256" key="4">
    <source>
        <dbReference type="ARBA" id="ARBA00022723"/>
    </source>
</evidence>
<dbReference type="InterPro" id="IPR036396">
    <property type="entry name" value="Cyt_P450_sf"/>
</dbReference>
<dbReference type="InterPro" id="IPR001128">
    <property type="entry name" value="Cyt_P450"/>
</dbReference>
<dbReference type="SUPFAM" id="SSF48264">
    <property type="entry name" value="Cytochrome P450"/>
    <property type="match status" value="1"/>
</dbReference>
<dbReference type="Proteomes" id="UP000580861">
    <property type="component" value="Unassembled WGS sequence"/>
</dbReference>
<dbReference type="GO" id="GO:0004497">
    <property type="term" value="F:monooxygenase activity"/>
    <property type="evidence" value="ECO:0007669"/>
    <property type="project" value="UniProtKB-KW"/>
</dbReference>
<keyword evidence="7 9" id="KW-0503">Monooxygenase</keyword>
<dbReference type="PRINTS" id="PR00359">
    <property type="entry name" value="BP450"/>
</dbReference>